<dbReference type="PIRSF" id="PIRSF018266">
    <property type="entry name" value="FecR"/>
    <property type="match status" value="1"/>
</dbReference>
<name>A0A5R9L2P8_9BACT</name>
<evidence type="ECO:0000259" key="1">
    <source>
        <dbReference type="Pfam" id="PF04773"/>
    </source>
</evidence>
<organism evidence="3 4">
    <name type="scientific">Dyadobacter luticola</name>
    <dbReference type="NCBI Taxonomy" id="1979387"/>
    <lineage>
        <taxon>Bacteria</taxon>
        <taxon>Pseudomonadati</taxon>
        <taxon>Bacteroidota</taxon>
        <taxon>Cytophagia</taxon>
        <taxon>Cytophagales</taxon>
        <taxon>Spirosomataceae</taxon>
        <taxon>Dyadobacter</taxon>
    </lineage>
</organism>
<dbReference type="InterPro" id="IPR012373">
    <property type="entry name" value="Ferrdict_sens_TM"/>
</dbReference>
<dbReference type="AlphaFoldDB" id="A0A5R9L2P8"/>
<keyword evidence="4" id="KW-1185">Reference proteome</keyword>
<sequence length="335" mass="38237">MKEPIMKQLLFDFFDGKTTSMQRKLVEEWLADENNQDTYYKYLDEWETAHPQFEPDAESALQHFQANLAGVTSSTAQPEADNVEHNAILIPFLNLSKWKWAAAACFLIASCFVFKKQILYRSLESVIGKTASYQLSEGTRVVLNSNSTLLVPRFGFGSGSREVFLDGEAEFKVTHTPHNDRFIVHIGENYEIEVLGTEFVAFSRARGKRVFLKNGKVKLKLPEGKQLYMKPGNLFVSDKTGAFNLTKEADPRPYTAWKDQTFYFDNTLLSQVALQIHEQFNVNVRIPDTLLANRRIAGTYKATQADDLLQILSELMQIEITQKEDYIELSTPKIP</sequence>
<accession>A0A5R9L2P8</accession>
<dbReference type="InterPro" id="IPR006860">
    <property type="entry name" value="FecR"/>
</dbReference>
<feature type="domain" description="Protein FecR C-terminal" evidence="2">
    <location>
        <begin position="262"/>
        <end position="327"/>
    </location>
</feature>
<protein>
    <submittedName>
        <fullName evidence="3">DUF4974 domain-containing protein</fullName>
    </submittedName>
</protein>
<evidence type="ECO:0000313" key="3">
    <source>
        <dbReference type="EMBL" id="TLV02530.1"/>
    </source>
</evidence>
<dbReference type="Pfam" id="PF16344">
    <property type="entry name" value="FecR_C"/>
    <property type="match status" value="1"/>
</dbReference>
<dbReference type="Pfam" id="PF04773">
    <property type="entry name" value="FecR"/>
    <property type="match status" value="1"/>
</dbReference>
<proteinExistence type="predicted"/>
<comment type="caution">
    <text evidence="3">The sequence shown here is derived from an EMBL/GenBank/DDBJ whole genome shotgun (WGS) entry which is preliminary data.</text>
</comment>
<feature type="domain" description="FecR protein" evidence="1">
    <location>
        <begin position="128"/>
        <end position="218"/>
    </location>
</feature>
<evidence type="ECO:0000259" key="2">
    <source>
        <dbReference type="Pfam" id="PF16344"/>
    </source>
</evidence>
<dbReference type="PANTHER" id="PTHR30273">
    <property type="entry name" value="PERIPLASMIC SIGNAL SENSOR AND SIGMA FACTOR ACTIVATOR FECR-RELATED"/>
    <property type="match status" value="1"/>
</dbReference>
<dbReference type="InterPro" id="IPR032508">
    <property type="entry name" value="FecR_C"/>
</dbReference>
<dbReference type="GO" id="GO:0016989">
    <property type="term" value="F:sigma factor antagonist activity"/>
    <property type="evidence" value="ECO:0007669"/>
    <property type="project" value="TreeGrafter"/>
</dbReference>
<reference evidence="3 4" key="1">
    <citation type="submission" date="2019-05" db="EMBL/GenBank/DDBJ databases">
        <authorList>
            <person name="Qu J.-H."/>
        </authorList>
    </citation>
    <scope>NUCLEOTIDE SEQUENCE [LARGE SCALE GENOMIC DNA]</scope>
    <source>
        <strain evidence="3 4">T17</strain>
    </source>
</reference>
<dbReference type="Proteomes" id="UP000306402">
    <property type="component" value="Unassembled WGS sequence"/>
</dbReference>
<dbReference type="EMBL" id="VCEJ01000002">
    <property type="protein sequence ID" value="TLV02530.1"/>
    <property type="molecule type" value="Genomic_DNA"/>
</dbReference>
<dbReference type="PANTHER" id="PTHR30273:SF2">
    <property type="entry name" value="PROTEIN FECR"/>
    <property type="match status" value="1"/>
</dbReference>
<dbReference type="Gene3D" id="3.55.50.30">
    <property type="match status" value="1"/>
</dbReference>
<evidence type="ECO:0000313" key="4">
    <source>
        <dbReference type="Proteomes" id="UP000306402"/>
    </source>
</evidence>
<gene>
    <name evidence="3" type="ORF">FEN17_02600</name>
</gene>
<dbReference type="OrthoDB" id="1523489at2"/>
<dbReference type="Gene3D" id="2.60.120.1440">
    <property type="match status" value="1"/>
</dbReference>